<reference evidence="11" key="1">
    <citation type="submission" date="2022-05" db="EMBL/GenBank/DDBJ databases">
        <title>The Musa troglodytarum L. genome provides insights into the mechanism of non-climacteric behaviour and enrichment of carotenoids.</title>
        <authorList>
            <person name="Wang J."/>
        </authorList>
    </citation>
    <scope>NUCLEOTIDE SEQUENCE</scope>
    <source>
        <tissue evidence="11">Leaf</tissue>
    </source>
</reference>
<dbReference type="CDD" id="cd06090">
    <property type="entry name" value="KOW_RPL27"/>
    <property type="match status" value="1"/>
</dbReference>
<dbReference type="OrthoDB" id="47801at2759"/>
<dbReference type="Gene3D" id="3.10.110.10">
    <property type="entry name" value="Ubiquitin Conjugating Enzyme"/>
    <property type="match status" value="1"/>
</dbReference>
<dbReference type="Pfam" id="PF00179">
    <property type="entry name" value="UQ_con"/>
    <property type="match status" value="1"/>
</dbReference>
<dbReference type="GO" id="GO:0061631">
    <property type="term" value="F:ubiquitin conjugating enzyme activity"/>
    <property type="evidence" value="ECO:0007669"/>
    <property type="project" value="TreeGrafter"/>
</dbReference>
<dbReference type="Pfam" id="PF00467">
    <property type="entry name" value="KOW"/>
    <property type="match status" value="1"/>
</dbReference>
<accession>A0A9E7GJ49</accession>
<dbReference type="InterPro" id="IPR018262">
    <property type="entry name" value="Ribosomal_eL27_CS"/>
</dbReference>
<evidence type="ECO:0000256" key="6">
    <source>
        <dbReference type="ARBA" id="ARBA00022980"/>
    </source>
</evidence>
<dbReference type="InterPro" id="IPR041991">
    <property type="entry name" value="Ribosomal_eL27_KOW"/>
</dbReference>
<comment type="similarity">
    <text evidence="1 8">Belongs to the eukaryotic ribosomal protein eL27 family.</text>
</comment>
<dbReference type="PROSITE" id="PS01107">
    <property type="entry name" value="RIBOSOMAL_L27E"/>
    <property type="match status" value="1"/>
</dbReference>
<dbReference type="PANTHER" id="PTHR46116:SF41">
    <property type="entry name" value="UBIQUITIN-CONJUGATING ENZYME E2 25-RELATED"/>
    <property type="match status" value="1"/>
</dbReference>
<dbReference type="InterPro" id="IPR038655">
    <property type="entry name" value="Ribosomal_eL27_sf"/>
</dbReference>
<evidence type="ECO:0000313" key="12">
    <source>
        <dbReference type="Proteomes" id="UP001055439"/>
    </source>
</evidence>
<evidence type="ECO:0000256" key="3">
    <source>
        <dbReference type="ARBA" id="ARBA00022741"/>
    </source>
</evidence>
<evidence type="ECO:0000256" key="9">
    <source>
        <dbReference type="SAM" id="MobiDB-lite"/>
    </source>
</evidence>
<keyword evidence="12" id="KW-1185">Reference proteome</keyword>
<keyword evidence="2" id="KW-0808">Transferase</keyword>
<dbReference type="SUPFAM" id="SSF54495">
    <property type="entry name" value="UBC-like"/>
    <property type="match status" value="1"/>
</dbReference>
<dbReference type="SUPFAM" id="SSF50104">
    <property type="entry name" value="Translation proteins SH3-like domain"/>
    <property type="match status" value="1"/>
</dbReference>
<name>A0A9E7GJ49_9LILI</name>
<keyword evidence="3" id="KW-0547">Nucleotide-binding</keyword>
<dbReference type="PROSITE" id="PS50127">
    <property type="entry name" value="UBC_2"/>
    <property type="match status" value="1"/>
</dbReference>
<proteinExistence type="inferred from homology"/>
<dbReference type="SMART" id="SM00212">
    <property type="entry name" value="UBCc"/>
    <property type="match status" value="1"/>
</dbReference>
<dbReference type="EMBL" id="CP097509">
    <property type="protein sequence ID" value="URE15775.1"/>
    <property type="molecule type" value="Genomic_DNA"/>
</dbReference>
<dbReference type="InterPro" id="IPR005824">
    <property type="entry name" value="KOW"/>
</dbReference>
<feature type="domain" description="UBC core" evidence="10">
    <location>
        <begin position="121"/>
        <end position="281"/>
    </location>
</feature>
<keyword evidence="5" id="KW-0067">ATP-binding</keyword>
<keyword evidence="6 8" id="KW-0689">Ribosomal protein</keyword>
<protein>
    <recommendedName>
        <fullName evidence="8">60S ribosomal protein L27</fullName>
    </recommendedName>
</protein>
<dbReference type="InterPro" id="IPR001141">
    <property type="entry name" value="Ribosomal_eL27"/>
</dbReference>
<dbReference type="Proteomes" id="UP001055439">
    <property type="component" value="Chromosome 7"/>
</dbReference>
<evidence type="ECO:0000256" key="7">
    <source>
        <dbReference type="ARBA" id="ARBA00023274"/>
    </source>
</evidence>
<evidence type="ECO:0000256" key="5">
    <source>
        <dbReference type="ARBA" id="ARBA00022840"/>
    </source>
</evidence>
<dbReference type="GO" id="GO:0003735">
    <property type="term" value="F:structural constituent of ribosome"/>
    <property type="evidence" value="ECO:0007669"/>
    <property type="project" value="InterPro"/>
</dbReference>
<sequence>MQTPLLAAGPKSSFWSSPRDMIFASLSKFRIFPRKSSSGGPDVTTPSSASSASSSSQQQMKKSPNSAGENTSKSEMKTTFDDEIDMKYRLFKQFDAVQDDSDHHYKFSKIKWLFPLQPTKDWVRWIQHEWKILENDLPETIYVRTYEDRMDILRAVIVGPAGTPYHDGLFFFDIFFPPTYPQKPPEVYYRSGGLRINPNLYDCGKVCLSLLNTWSGKDWEKWIPYKSSMLQVLVSIQALVLNAKPFFNEPAHAEIKITPDVERRSLIYNQRVFVLSCKTMLYLVRHPPKHFEDFVAGHFRKHGDTILKACHAYMNGVQVGCTISQGINEVVEDNRLAQCRTILRGANRNRAQYKNPSSSRVCGLRCGGEEVHDPDRSGAAANAKERKMVKFLKPNKAVIVLQGRFAGRKAVIVRAFDDGTRERPYGHCLVAGIAKYPKKVIRKDSAKKTAKKSRVKAFLKLVNYSHIMPTRYTLDVDLKDVVTVDALQSRDKKVTACKETKARLEERFKTGKNRWFFTKLRF</sequence>
<evidence type="ECO:0000313" key="11">
    <source>
        <dbReference type="EMBL" id="URE15775.1"/>
    </source>
</evidence>
<dbReference type="PANTHER" id="PTHR46116">
    <property type="entry name" value="(E3-INDEPENDENT) E2 UBIQUITIN-CONJUGATING ENZYME"/>
    <property type="match status" value="1"/>
</dbReference>
<dbReference type="Gene3D" id="2.30.30.770">
    <property type="match status" value="1"/>
</dbReference>
<dbReference type="AlphaFoldDB" id="A0A9E7GJ49"/>
<keyword evidence="4" id="KW-0833">Ubl conjugation pathway</keyword>
<dbReference type="Pfam" id="PF01777">
    <property type="entry name" value="Ribosomal_L27e"/>
    <property type="match status" value="1"/>
</dbReference>
<dbReference type="GO" id="GO:0005524">
    <property type="term" value="F:ATP binding"/>
    <property type="evidence" value="ECO:0007669"/>
    <property type="project" value="UniProtKB-KW"/>
</dbReference>
<dbReference type="SMART" id="SM00739">
    <property type="entry name" value="KOW"/>
    <property type="match status" value="1"/>
</dbReference>
<keyword evidence="7 8" id="KW-0687">Ribonucleoprotein</keyword>
<feature type="compositionally biased region" description="Low complexity" evidence="9">
    <location>
        <begin position="47"/>
        <end position="59"/>
    </location>
</feature>
<dbReference type="InterPro" id="IPR016135">
    <property type="entry name" value="UBQ-conjugating_enzyme/RWD"/>
</dbReference>
<dbReference type="GO" id="GO:1990904">
    <property type="term" value="C:ribonucleoprotein complex"/>
    <property type="evidence" value="ECO:0007669"/>
    <property type="project" value="UniProtKB-KW"/>
</dbReference>
<dbReference type="FunFam" id="3.10.110.10:FF:000028">
    <property type="entry name" value="Probable ubiquitin-conjugating enzyme E2 23"/>
    <property type="match status" value="1"/>
</dbReference>
<dbReference type="FunFam" id="2.30.30.770:FF:000001">
    <property type="entry name" value="60S ribosomal protein L27"/>
    <property type="match status" value="1"/>
</dbReference>
<dbReference type="GO" id="GO:0005840">
    <property type="term" value="C:ribosome"/>
    <property type="evidence" value="ECO:0007669"/>
    <property type="project" value="UniProtKB-KW"/>
</dbReference>
<evidence type="ECO:0000256" key="1">
    <source>
        <dbReference type="ARBA" id="ARBA00009124"/>
    </source>
</evidence>
<evidence type="ECO:0000256" key="2">
    <source>
        <dbReference type="ARBA" id="ARBA00022679"/>
    </source>
</evidence>
<dbReference type="GO" id="GO:0006412">
    <property type="term" value="P:translation"/>
    <property type="evidence" value="ECO:0007669"/>
    <property type="project" value="InterPro"/>
</dbReference>
<feature type="compositionally biased region" description="Polar residues" evidence="9">
    <location>
        <begin position="60"/>
        <end position="71"/>
    </location>
</feature>
<feature type="region of interest" description="Disordered" evidence="9">
    <location>
        <begin position="32"/>
        <end position="76"/>
    </location>
</feature>
<evidence type="ECO:0000256" key="8">
    <source>
        <dbReference type="RuleBase" id="RU000575"/>
    </source>
</evidence>
<evidence type="ECO:0000256" key="4">
    <source>
        <dbReference type="ARBA" id="ARBA00022786"/>
    </source>
</evidence>
<dbReference type="CDD" id="cd23837">
    <property type="entry name" value="UBCc_UBE2O"/>
    <property type="match status" value="1"/>
</dbReference>
<evidence type="ECO:0000259" key="10">
    <source>
        <dbReference type="PROSITE" id="PS50127"/>
    </source>
</evidence>
<dbReference type="InterPro" id="IPR008991">
    <property type="entry name" value="Translation_prot_SH3-like_sf"/>
</dbReference>
<dbReference type="InterPro" id="IPR000608">
    <property type="entry name" value="UBC"/>
</dbReference>
<gene>
    <name evidence="11" type="ORF">MUK42_13078</name>
</gene>
<organism evidence="11 12">
    <name type="scientific">Musa troglodytarum</name>
    <name type="common">fe'i banana</name>
    <dbReference type="NCBI Taxonomy" id="320322"/>
    <lineage>
        <taxon>Eukaryota</taxon>
        <taxon>Viridiplantae</taxon>
        <taxon>Streptophyta</taxon>
        <taxon>Embryophyta</taxon>
        <taxon>Tracheophyta</taxon>
        <taxon>Spermatophyta</taxon>
        <taxon>Magnoliopsida</taxon>
        <taxon>Liliopsida</taxon>
        <taxon>Zingiberales</taxon>
        <taxon>Musaceae</taxon>
        <taxon>Musa</taxon>
    </lineage>
</organism>